<evidence type="ECO:0000256" key="1">
    <source>
        <dbReference type="SAM" id="Phobius"/>
    </source>
</evidence>
<dbReference type="KEGG" id="kus:B9G99_05490"/>
<proteinExistence type="predicted"/>
<feature type="transmembrane region" description="Helical" evidence="1">
    <location>
        <begin position="165"/>
        <end position="181"/>
    </location>
</feature>
<feature type="transmembrane region" description="Helical" evidence="1">
    <location>
        <begin position="83"/>
        <end position="102"/>
    </location>
</feature>
<dbReference type="EMBL" id="CP021323">
    <property type="protein sequence ID" value="ARS52401.1"/>
    <property type="molecule type" value="Genomic_DNA"/>
</dbReference>
<keyword evidence="1" id="KW-1133">Transmembrane helix</keyword>
<gene>
    <name evidence="2" type="ORF">B9G99_05490</name>
</gene>
<feature type="transmembrane region" description="Helical" evidence="1">
    <location>
        <begin position="109"/>
        <end position="129"/>
    </location>
</feature>
<keyword evidence="3" id="KW-1185">Reference proteome</keyword>
<dbReference type="AlphaFoldDB" id="A0A2Z2HGR5"/>
<dbReference type="Proteomes" id="UP000250025">
    <property type="component" value="Chromosome"/>
</dbReference>
<evidence type="ECO:0008006" key="4">
    <source>
        <dbReference type="Google" id="ProtNLM"/>
    </source>
</evidence>
<feature type="transmembrane region" description="Helical" evidence="1">
    <location>
        <begin position="187"/>
        <end position="207"/>
    </location>
</feature>
<feature type="transmembrane region" description="Helical" evidence="1">
    <location>
        <begin position="135"/>
        <end position="158"/>
    </location>
</feature>
<organism evidence="2 3">
    <name type="scientific">Kushneria konosiri</name>
    <dbReference type="NCBI Taxonomy" id="698828"/>
    <lineage>
        <taxon>Bacteria</taxon>
        <taxon>Pseudomonadati</taxon>
        <taxon>Pseudomonadota</taxon>
        <taxon>Gammaproteobacteria</taxon>
        <taxon>Oceanospirillales</taxon>
        <taxon>Halomonadaceae</taxon>
        <taxon>Kushneria</taxon>
    </lineage>
</organism>
<accession>A0A2Z2HGR5</accession>
<feature type="transmembrane region" description="Helical" evidence="1">
    <location>
        <begin position="58"/>
        <end position="77"/>
    </location>
</feature>
<evidence type="ECO:0000313" key="2">
    <source>
        <dbReference type="EMBL" id="ARS52401.1"/>
    </source>
</evidence>
<evidence type="ECO:0000313" key="3">
    <source>
        <dbReference type="Proteomes" id="UP000250025"/>
    </source>
</evidence>
<keyword evidence="1" id="KW-0812">Transmembrane</keyword>
<feature type="transmembrane region" description="Helical" evidence="1">
    <location>
        <begin position="26"/>
        <end position="46"/>
    </location>
</feature>
<keyword evidence="1" id="KW-0472">Membrane</keyword>
<reference evidence="2 3" key="1">
    <citation type="journal article" date="2017" name="Int. J. Syst. Evol. Microbiol.">
        <title>Kushneria konosiri sp. nov., isolated from the Korean salt-fermented seafood Daemi-jeot.</title>
        <authorList>
            <person name="Yun J.H."/>
            <person name="Park S.K."/>
            <person name="Lee J.Y."/>
            <person name="Jung M.J."/>
            <person name="Bae J.W."/>
        </authorList>
    </citation>
    <scope>NUCLEOTIDE SEQUENCE [LARGE SCALE GENOMIC DNA]</scope>
    <source>
        <strain evidence="2 3">X49</strain>
    </source>
</reference>
<protein>
    <recommendedName>
        <fullName evidence="4">MFS transporter permease</fullName>
    </recommendedName>
</protein>
<name>A0A2Z2HGR5_9GAMM</name>
<sequence>MEYALSDFLMFTPEVYLRLFERANAWPGRGLWMVVALLAAVPVLLFQPLSGLRRLVPIVMAAGWGLTAAVFMLQFYAPINWPIGPLAWVFALEALLLALLALRPPPGGIRPVVLICWVAVLLALSWMTVYETGTWWAIALPGMTPDMTAVSTAVLLLAWPRRARWALLIIPLVWFIFSVLVHWTLKLWWPMVVPAGGLAMVLIAWAWPDRPSQESGVSERVY</sequence>